<dbReference type="InterPro" id="IPR011047">
    <property type="entry name" value="Quinoprotein_ADH-like_sf"/>
</dbReference>
<organism evidence="6 7">
    <name type="scientific">Limnoglobus roseus</name>
    <dbReference type="NCBI Taxonomy" id="2598579"/>
    <lineage>
        <taxon>Bacteria</taxon>
        <taxon>Pseudomonadati</taxon>
        <taxon>Planctomycetota</taxon>
        <taxon>Planctomycetia</taxon>
        <taxon>Gemmatales</taxon>
        <taxon>Gemmataceae</taxon>
        <taxon>Limnoglobus</taxon>
    </lineage>
</organism>
<gene>
    <name evidence="6" type="ORF">PX52LOC_03235</name>
</gene>
<dbReference type="PANTHER" id="PTHR19848">
    <property type="entry name" value="WD40 REPEAT PROTEIN"/>
    <property type="match status" value="1"/>
</dbReference>
<evidence type="ECO:0000313" key="6">
    <source>
        <dbReference type="EMBL" id="QEL16294.1"/>
    </source>
</evidence>
<evidence type="ECO:0000256" key="3">
    <source>
        <dbReference type="PROSITE-ProRule" id="PRU00221"/>
    </source>
</evidence>
<dbReference type="Proteomes" id="UP000324974">
    <property type="component" value="Chromosome"/>
</dbReference>
<dbReference type="Gene3D" id="2.130.10.10">
    <property type="entry name" value="YVTN repeat-like/Quinoprotein amine dehydrogenase"/>
    <property type="match status" value="3"/>
</dbReference>
<dbReference type="PROSITE" id="PS50294">
    <property type="entry name" value="WD_REPEATS_REGION"/>
    <property type="match status" value="1"/>
</dbReference>
<dbReference type="GO" id="GO:0005829">
    <property type="term" value="C:cytosol"/>
    <property type="evidence" value="ECO:0007669"/>
    <property type="project" value="UniProtKB-ARBA"/>
</dbReference>
<dbReference type="Gene3D" id="1.10.10.10">
    <property type="entry name" value="Winged helix-like DNA-binding domain superfamily/Winged helix DNA-binding domain"/>
    <property type="match status" value="1"/>
</dbReference>
<keyword evidence="2" id="KW-0677">Repeat</keyword>
<dbReference type="GO" id="GO:0003677">
    <property type="term" value="F:DNA binding"/>
    <property type="evidence" value="ECO:0007669"/>
    <property type="project" value="InterPro"/>
</dbReference>
<dbReference type="InterPro" id="IPR007627">
    <property type="entry name" value="RNA_pol_sigma70_r2"/>
</dbReference>
<feature type="repeat" description="WD" evidence="3">
    <location>
        <begin position="511"/>
        <end position="541"/>
    </location>
</feature>
<dbReference type="Pfam" id="PF08281">
    <property type="entry name" value="Sigma70_r4_2"/>
    <property type="match status" value="1"/>
</dbReference>
<dbReference type="InterPro" id="IPR013325">
    <property type="entry name" value="RNA_pol_sigma_r2"/>
</dbReference>
<dbReference type="GO" id="GO:0006352">
    <property type="term" value="P:DNA-templated transcription initiation"/>
    <property type="evidence" value="ECO:0007669"/>
    <property type="project" value="InterPro"/>
</dbReference>
<dbReference type="Pfam" id="PF04542">
    <property type="entry name" value="Sigma70_r2"/>
    <property type="match status" value="1"/>
</dbReference>
<evidence type="ECO:0000256" key="1">
    <source>
        <dbReference type="ARBA" id="ARBA00022574"/>
    </source>
</evidence>
<evidence type="ECO:0000313" key="7">
    <source>
        <dbReference type="Proteomes" id="UP000324974"/>
    </source>
</evidence>
<dbReference type="InterPro" id="IPR013324">
    <property type="entry name" value="RNA_pol_sigma_r3/r4-like"/>
</dbReference>
<feature type="domain" description="RNA polymerase sigma-70 region 2" evidence="4">
    <location>
        <begin position="38"/>
        <end position="103"/>
    </location>
</feature>
<reference evidence="7" key="1">
    <citation type="submission" date="2019-08" db="EMBL/GenBank/DDBJ databases">
        <title>Limnoglobus roseus gen. nov., sp. nov., a novel freshwater planctomycete with a giant genome from the family Gemmataceae.</title>
        <authorList>
            <person name="Kulichevskaya I.S."/>
            <person name="Naumoff D.G."/>
            <person name="Miroshnikov K."/>
            <person name="Ivanova A."/>
            <person name="Philippov D.A."/>
            <person name="Hakobyan A."/>
            <person name="Rijpstra I.C."/>
            <person name="Sinninghe Damste J.S."/>
            <person name="Liesack W."/>
            <person name="Dedysh S.N."/>
        </authorList>
    </citation>
    <scope>NUCLEOTIDE SEQUENCE [LARGE SCALE GENOMIC DNA]</scope>
    <source>
        <strain evidence="7">PX52</strain>
    </source>
</reference>
<name>A0A5C1AGQ4_9BACT</name>
<dbReference type="SMART" id="SM00320">
    <property type="entry name" value="WD40"/>
    <property type="match status" value="8"/>
</dbReference>
<dbReference type="SUPFAM" id="SSF50969">
    <property type="entry name" value="YVTN repeat-like/Quinoprotein amine dehydrogenase"/>
    <property type="match status" value="1"/>
</dbReference>
<feature type="repeat" description="WD" evidence="3">
    <location>
        <begin position="628"/>
        <end position="668"/>
    </location>
</feature>
<keyword evidence="1 3" id="KW-0853">WD repeat</keyword>
<dbReference type="CDD" id="cd00200">
    <property type="entry name" value="WD40"/>
    <property type="match status" value="1"/>
</dbReference>
<feature type="repeat" description="WD" evidence="3">
    <location>
        <begin position="880"/>
        <end position="912"/>
    </location>
</feature>
<dbReference type="InterPro" id="IPR014284">
    <property type="entry name" value="RNA_pol_sigma-70_dom"/>
</dbReference>
<dbReference type="RefSeq" id="WP_149111043.1">
    <property type="nucleotide sequence ID" value="NZ_CP042425.1"/>
</dbReference>
<protein>
    <submittedName>
        <fullName evidence="6">WD-40 repeat protein</fullName>
    </submittedName>
</protein>
<sequence>MSAAAITLRFVGAAIPDGELVARFVRHRDGAAFTTIQDRHGPMVLRVCRRLLGDQHAAEDAYQATFLLFVQKAAALRRPDAVGPWLYGVATRVARKCRAKAARRAGPVTVPDPAADPADALTLREAETILHEELAGMSARYRDPIVLCHLEGKTRDEAAAALGCSLGTFKDRLARGKEFLHARLVRRSVTLSGVLFAGLLQADRGSAAGRELFERTCEAACGGEVPARVAALATGFFATKVKLAAVALLATLAVGTAVAMMPADPPPAKPAEPKPLPVAKAGGVARRGDPLPPGAVARLGSRRHRVPSYPYNWYGTPDGRAYFVVQRTEDGAEIHRLDAGTGLVTDRWPVPPHHDVAGFTPDRKRAIFSNTYIHYSGLRLRGQNDEPKQTWTLTLYDLAKREDVWKQTQELTDAQWKGIDETWFSSDGKQFLGRRRYSENGIVCWDATTGKELWTCKTPGQALRPIGYAADGRSILARGENTNEIHVIDAARGRVTRTFPILSRDDGRNYALSPDGTALVVGTAGTAVRVWDIATGKERPAVREYPKWAATSVAFTPDGKTFVTGGQRVAHLREWPSGKVVRTIDLGRDRGVDEWAISGDGRRLEVLFWGETALHFYDLATGRATPPAVGHTGVVYGIAAVPDGKVLSFGKDATVRTWDVSAGEPVGQLAVEQDLNAGGFAASPDGTVIAVPGTDLESVQVYDRATGKRLARLAADHWAMLRLAFSPDGRWLAAWSGREQTVRVWDVRTQKTVLHLKLRVSYDIACAFRPDGGAFAASDEGRVRFWALPMWEEEPSFPGKVFAPMGLAFSPDGRTMAAASVEGVRVYELATRAERAHLRPREYPSHGLTFSPDGRFLAWAANNRLVQLWEARRNELLKPFGGHDEPIRGLAFTPDGRSLATCSDDSTILVWDAVALANQHPRAAVRAVPRPWGDLGSPDAVVAYAAMRSLADTPKEAVALFAERLKPAPAIDGAKLAAALNDLDAAAFAVRRQAIQDVAAFGPDAVPALERFLKTTPSAEARERVEDALKKFRAGTPASDRLRQLRAMEVLAWIATDDARTLMERLATGAEDASLTRDAKARLARLRR</sequence>
<evidence type="ECO:0000256" key="2">
    <source>
        <dbReference type="ARBA" id="ARBA00022737"/>
    </source>
</evidence>
<dbReference type="AlphaFoldDB" id="A0A5C1AGQ4"/>
<dbReference type="InterPro" id="IPR015943">
    <property type="entry name" value="WD40/YVTN_repeat-like_dom_sf"/>
</dbReference>
<proteinExistence type="predicted"/>
<dbReference type="Gene3D" id="1.10.1740.10">
    <property type="match status" value="1"/>
</dbReference>
<evidence type="ECO:0000259" key="5">
    <source>
        <dbReference type="Pfam" id="PF08281"/>
    </source>
</evidence>
<dbReference type="SUPFAM" id="SSF88659">
    <property type="entry name" value="Sigma3 and sigma4 domains of RNA polymerase sigma factors"/>
    <property type="match status" value="1"/>
</dbReference>
<dbReference type="OrthoDB" id="247349at2"/>
<dbReference type="PANTHER" id="PTHR19848:SF8">
    <property type="entry name" value="F-BOX AND WD REPEAT DOMAIN CONTAINING 7"/>
    <property type="match status" value="1"/>
</dbReference>
<dbReference type="SUPFAM" id="SSF88946">
    <property type="entry name" value="Sigma2 domain of RNA polymerase sigma factors"/>
    <property type="match status" value="1"/>
</dbReference>
<keyword evidence="7" id="KW-1185">Reference proteome</keyword>
<dbReference type="CDD" id="cd06171">
    <property type="entry name" value="Sigma70_r4"/>
    <property type="match status" value="1"/>
</dbReference>
<evidence type="ECO:0000259" key="4">
    <source>
        <dbReference type="Pfam" id="PF04542"/>
    </source>
</evidence>
<feature type="domain" description="RNA polymerase sigma factor 70 region 4 type 2" evidence="5">
    <location>
        <begin position="129"/>
        <end position="180"/>
    </location>
</feature>
<dbReference type="GO" id="GO:0016987">
    <property type="term" value="F:sigma factor activity"/>
    <property type="evidence" value="ECO:0007669"/>
    <property type="project" value="InterPro"/>
</dbReference>
<accession>A0A5C1AGQ4</accession>
<dbReference type="InterPro" id="IPR011044">
    <property type="entry name" value="Quino_amine_DH_bsu"/>
</dbReference>
<dbReference type="Pfam" id="PF00400">
    <property type="entry name" value="WD40"/>
    <property type="match status" value="3"/>
</dbReference>
<dbReference type="PROSITE" id="PS50082">
    <property type="entry name" value="WD_REPEATS_2"/>
    <property type="match status" value="3"/>
</dbReference>
<dbReference type="EMBL" id="CP042425">
    <property type="protein sequence ID" value="QEL16294.1"/>
    <property type="molecule type" value="Genomic_DNA"/>
</dbReference>
<dbReference type="KEGG" id="lrs:PX52LOC_03235"/>
<dbReference type="SUPFAM" id="SSF50998">
    <property type="entry name" value="Quinoprotein alcohol dehydrogenase-like"/>
    <property type="match status" value="1"/>
</dbReference>
<dbReference type="InterPro" id="IPR013249">
    <property type="entry name" value="RNA_pol_sigma70_r4_t2"/>
</dbReference>
<dbReference type="NCBIfam" id="TIGR02937">
    <property type="entry name" value="sigma70-ECF"/>
    <property type="match status" value="1"/>
</dbReference>
<dbReference type="InterPro" id="IPR001680">
    <property type="entry name" value="WD40_rpt"/>
</dbReference>
<dbReference type="InterPro" id="IPR036388">
    <property type="entry name" value="WH-like_DNA-bd_sf"/>
</dbReference>